<organism evidence="3 4">
    <name type="scientific">Trichuris muris</name>
    <name type="common">Mouse whipworm</name>
    <dbReference type="NCBI Taxonomy" id="70415"/>
    <lineage>
        <taxon>Eukaryota</taxon>
        <taxon>Metazoa</taxon>
        <taxon>Ecdysozoa</taxon>
        <taxon>Nematoda</taxon>
        <taxon>Enoplea</taxon>
        <taxon>Dorylaimia</taxon>
        <taxon>Trichinellida</taxon>
        <taxon>Trichuridae</taxon>
        <taxon>Trichuris</taxon>
    </lineage>
</organism>
<reference evidence="4" key="1">
    <citation type="submission" date="2019-12" db="UniProtKB">
        <authorList>
            <consortium name="WormBaseParasite"/>
        </authorList>
    </citation>
    <scope>IDENTIFICATION</scope>
</reference>
<dbReference type="Proteomes" id="UP000046395">
    <property type="component" value="Unassembled WGS sequence"/>
</dbReference>
<keyword evidence="1" id="KW-0479">Metal-binding</keyword>
<dbReference type="STRING" id="70415.A0A5S6R0R8"/>
<dbReference type="InterPro" id="IPR036236">
    <property type="entry name" value="Znf_C2H2_sf"/>
</dbReference>
<sequence>MPKFASTGCSRNQYHCAYCDRKFRDSRQARKRHLQSLSHKRARTEHYEGLKSAQQRWSEERNKASCRAFAKDECPFGITCKYSHMTQEDRHQLEQRALLEAMMSKSFAPVTDAQTILYCWLAKRRPDLIAVEKLRKRLKEQQNNSALWPPSLRLLFAKLQAN</sequence>
<evidence type="ECO:0000313" key="3">
    <source>
        <dbReference type="Proteomes" id="UP000046395"/>
    </source>
</evidence>
<dbReference type="GO" id="GO:0005689">
    <property type="term" value="C:U12-type spliceosomal complex"/>
    <property type="evidence" value="ECO:0007669"/>
    <property type="project" value="TreeGrafter"/>
</dbReference>
<dbReference type="InterPro" id="IPR000571">
    <property type="entry name" value="Znf_CCCH"/>
</dbReference>
<dbReference type="PROSITE" id="PS50103">
    <property type="entry name" value="ZF_C3H1"/>
    <property type="match status" value="1"/>
</dbReference>
<dbReference type="GO" id="GO:0008270">
    <property type="term" value="F:zinc ion binding"/>
    <property type="evidence" value="ECO:0007669"/>
    <property type="project" value="UniProtKB-KW"/>
</dbReference>
<keyword evidence="1" id="KW-0863">Zinc-finger</keyword>
<evidence type="ECO:0000313" key="4">
    <source>
        <dbReference type="WBParaSite" id="TMUE_3000013075.1"/>
    </source>
</evidence>
<feature type="domain" description="C3H1-type" evidence="2">
    <location>
        <begin position="60"/>
        <end position="87"/>
    </location>
</feature>
<protein>
    <submittedName>
        <fullName evidence="4">C3H1-type domain-containing protein</fullName>
    </submittedName>
</protein>
<evidence type="ECO:0000256" key="1">
    <source>
        <dbReference type="PROSITE-ProRule" id="PRU00723"/>
    </source>
</evidence>
<dbReference type="SUPFAM" id="SSF57667">
    <property type="entry name" value="beta-beta-alpha zinc fingers"/>
    <property type="match status" value="1"/>
</dbReference>
<keyword evidence="3" id="KW-1185">Reference proteome</keyword>
<dbReference type="AlphaFoldDB" id="A0A5S6R0R8"/>
<evidence type="ECO:0000259" key="2">
    <source>
        <dbReference type="PROSITE" id="PS50103"/>
    </source>
</evidence>
<dbReference type="PANTHER" id="PTHR16465">
    <property type="entry name" value="NUCLEASE-RELATED"/>
    <property type="match status" value="1"/>
</dbReference>
<dbReference type="PANTHER" id="PTHR16465:SF0">
    <property type="entry name" value="ZINC FINGER MATRIN-TYPE PROTEIN 5"/>
    <property type="match status" value="1"/>
</dbReference>
<accession>A0A5S6R0R8</accession>
<keyword evidence="1" id="KW-0862">Zinc</keyword>
<dbReference type="Gene3D" id="3.30.160.60">
    <property type="entry name" value="Classic Zinc Finger"/>
    <property type="match status" value="1"/>
</dbReference>
<proteinExistence type="predicted"/>
<name>A0A5S6R0R8_TRIMR</name>
<feature type="zinc finger region" description="C3H1-type" evidence="1">
    <location>
        <begin position="60"/>
        <end position="87"/>
    </location>
</feature>
<dbReference type="WBParaSite" id="TMUE_3000013075.1">
    <property type="protein sequence ID" value="TMUE_3000013075.1"/>
    <property type="gene ID" value="WBGene00292079"/>
</dbReference>